<evidence type="ECO:0000313" key="1">
    <source>
        <dbReference type="EMBL" id="KZN41224.1"/>
    </source>
</evidence>
<dbReference type="AlphaFoldDB" id="A0A166Y0I1"/>
<sequence length="47" mass="5130">MFKQSINGKTNKALLGRRNISVALMGLLTVSLPFANCLSESEQSDVF</sequence>
<protein>
    <submittedName>
        <fullName evidence="1">Uncharacterized protein</fullName>
    </submittedName>
</protein>
<dbReference type="EMBL" id="AUXT01000217">
    <property type="protein sequence ID" value="KZN41224.1"/>
    <property type="molecule type" value="Genomic_DNA"/>
</dbReference>
<organism evidence="1 2">
    <name type="scientific">Pseudoalteromonas luteoviolacea NCIMB 1942</name>
    <dbReference type="NCBI Taxonomy" id="1365253"/>
    <lineage>
        <taxon>Bacteria</taxon>
        <taxon>Pseudomonadati</taxon>
        <taxon>Pseudomonadota</taxon>
        <taxon>Gammaproteobacteria</taxon>
        <taxon>Alteromonadales</taxon>
        <taxon>Pseudoalteromonadaceae</taxon>
        <taxon>Pseudoalteromonas</taxon>
    </lineage>
</organism>
<name>A0A166Y0I1_9GAMM</name>
<reference evidence="1 2" key="1">
    <citation type="submission" date="2013-07" db="EMBL/GenBank/DDBJ databases">
        <title>Comparative Genomic and Metabolomic Analysis of Twelve Strains of Pseudoalteromonas luteoviolacea.</title>
        <authorList>
            <person name="Vynne N.G."/>
            <person name="Mansson M."/>
            <person name="Gram L."/>
        </authorList>
    </citation>
    <scope>NUCLEOTIDE SEQUENCE [LARGE SCALE GENOMIC DNA]</scope>
    <source>
        <strain evidence="1 2">NCIMB 1942</strain>
    </source>
</reference>
<dbReference type="PATRIC" id="fig|1365253.3.peg.5040"/>
<accession>A0A166Y0I1</accession>
<proteinExistence type="predicted"/>
<comment type="caution">
    <text evidence="1">The sequence shown here is derived from an EMBL/GenBank/DDBJ whole genome shotgun (WGS) entry which is preliminary data.</text>
</comment>
<evidence type="ECO:0000313" key="2">
    <source>
        <dbReference type="Proteomes" id="UP000076587"/>
    </source>
</evidence>
<dbReference type="Proteomes" id="UP000076587">
    <property type="component" value="Unassembled WGS sequence"/>
</dbReference>
<gene>
    <name evidence="1" type="ORF">N482_20385</name>
</gene>